<dbReference type="PIRSF" id="PIRSF000103">
    <property type="entry name" value="HIBADH"/>
    <property type="match status" value="1"/>
</dbReference>
<evidence type="ECO:0000259" key="5">
    <source>
        <dbReference type="Pfam" id="PF14833"/>
    </source>
</evidence>
<dbReference type="InterPro" id="IPR029154">
    <property type="entry name" value="HIBADH-like_NADP-bd"/>
</dbReference>
<dbReference type="SUPFAM" id="SSF51735">
    <property type="entry name" value="NAD(P)-binding Rossmann-fold domains"/>
    <property type="match status" value="1"/>
</dbReference>
<comment type="caution">
    <text evidence="6">The sequence shown here is derived from an EMBL/GenBank/DDBJ whole genome shotgun (WGS) entry which is preliminary data.</text>
</comment>
<organism evidence="6">
    <name type="scientific">mine drainage metagenome</name>
    <dbReference type="NCBI Taxonomy" id="410659"/>
    <lineage>
        <taxon>unclassified sequences</taxon>
        <taxon>metagenomes</taxon>
        <taxon>ecological metagenomes</taxon>
    </lineage>
</organism>
<dbReference type="EC" id="1.1.1.60" evidence="6"/>
<dbReference type="EMBL" id="CABO01000033">
    <property type="protein sequence ID" value="CBI02262.1"/>
    <property type="molecule type" value="Genomic_DNA"/>
</dbReference>
<evidence type="ECO:0000259" key="4">
    <source>
        <dbReference type="Pfam" id="PF03446"/>
    </source>
</evidence>
<feature type="domain" description="6-phosphogluconate dehydrogenase NADP-binding" evidence="4">
    <location>
        <begin position="6"/>
        <end position="160"/>
    </location>
</feature>
<dbReference type="Gene3D" id="1.10.1040.10">
    <property type="entry name" value="N-(1-d-carboxylethyl)-l-norvaline Dehydrogenase, domain 2"/>
    <property type="match status" value="1"/>
</dbReference>
<evidence type="ECO:0000256" key="2">
    <source>
        <dbReference type="ARBA" id="ARBA00023002"/>
    </source>
</evidence>
<accession>E6Q501</accession>
<reference evidence="6" key="1">
    <citation type="submission" date="2009-10" db="EMBL/GenBank/DDBJ databases">
        <title>Diversity of trophic interactions inside an arsenic-rich microbial ecosystem.</title>
        <authorList>
            <person name="Bertin P.N."/>
            <person name="Heinrich-Salmeron A."/>
            <person name="Pelletier E."/>
            <person name="Goulhen-Chollet F."/>
            <person name="Arsene-Ploetze F."/>
            <person name="Gallien S."/>
            <person name="Calteau A."/>
            <person name="Vallenet D."/>
            <person name="Casiot C."/>
            <person name="Chane-Woon-Ming B."/>
            <person name="Giloteaux L."/>
            <person name="Barakat M."/>
            <person name="Bonnefoy V."/>
            <person name="Bruneel O."/>
            <person name="Chandler M."/>
            <person name="Cleiss J."/>
            <person name="Duran R."/>
            <person name="Elbaz-Poulichet F."/>
            <person name="Fonknechten N."/>
            <person name="Lauga B."/>
            <person name="Mornico D."/>
            <person name="Ortet P."/>
            <person name="Schaeffer C."/>
            <person name="Siguier P."/>
            <person name="Alexander Thil Smith A."/>
            <person name="Van Dorsselaer A."/>
            <person name="Weissenbach J."/>
            <person name="Medigue C."/>
            <person name="Le Paslier D."/>
        </authorList>
    </citation>
    <scope>NUCLEOTIDE SEQUENCE</scope>
</reference>
<evidence type="ECO:0000256" key="1">
    <source>
        <dbReference type="ARBA" id="ARBA00009080"/>
    </source>
</evidence>
<evidence type="ECO:0000256" key="3">
    <source>
        <dbReference type="ARBA" id="ARBA00023027"/>
    </source>
</evidence>
<dbReference type="GO" id="GO:0051287">
    <property type="term" value="F:NAD binding"/>
    <property type="evidence" value="ECO:0007669"/>
    <property type="project" value="InterPro"/>
</dbReference>
<keyword evidence="2 6" id="KW-0560">Oxidoreductase</keyword>
<dbReference type="GO" id="GO:0008679">
    <property type="term" value="F:2-hydroxy-3-oxopropionate reductase activity"/>
    <property type="evidence" value="ECO:0007669"/>
    <property type="project" value="UniProtKB-EC"/>
</dbReference>
<dbReference type="InterPro" id="IPR013328">
    <property type="entry name" value="6PGD_dom2"/>
</dbReference>
<dbReference type="PANTHER" id="PTHR43060:SF15">
    <property type="entry name" value="3-HYDROXYISOBUTYRATE DEHYDROGENASE-LIKE 1, MITOCHONDRIAL-RELATED"/>
    <property type="match status" value="1"/>
</dbReference>
<dbReference type="InterPro" id="IPR006115">
    <property type="entry name" value="6PGDH_NADP-bd"/>
</dbReference>
<dbReference type="Gene3D" id="3.40.50.720">
    <property type="entry name" value="NAD(P)-binding Rossmann-like Domain"/>
    <property type="match status" value="1"/>
</dbReference>
<dbReference type="AlphaFoldDB" id="E6Q501"/>
<dbReference type="InterPro" id="IPR008927">
    <property type="entry name" value="6-PGluconate_DH-like_C_sf"/>
</dbReference>
<sequence length="293" mass="30630">MSSPTTVGFIGLGAMGEPMAHSLVRAGFPLAASAHRNRAPLERLAALGARAVAHPSEVAAASEIVVLCVPDAPQVEEALFAARGVAEGLREGSVVVDMSTISPVASRRFAERLAQRGIAFVDAPVSGGPMRAQSGTLTIMVGASDEDFARVRTMLEAMGTPHHLGPVGMGETVKLVNQIAIGSIMIANAEALMFAQKAGADLDAVREVLKSATASNYVLEQWIPKTWLGAGFEGGFAMDLLRKDLAAALDAARSMGHAMPQAALAHQLYTLQAKTDGARDYTAIAKLYGAQER</sequence>
<gene>
    <name evidence="6" type="primary">glxR</name>
    <name evidence="6" type="ORF">CARN4_2339</name>
</gene>
<dbReference type="InterPro" id="IPR036291">
    <property type="entry name" value="NAD(P)-bd_dom_sf"/>
</dbReference>
<name>E6Q501_9ZZZZ</name>
<proteinExistence type="inferred from homology"/>
<comment type="similarity">
    <text evidence="1">Belongs to the HIBADH-related family.</text>
</comment>
<dbReference type="Pfam" id="PF14833">
    <property type="entry name" value="NAD_binding_11"/>
    <property type="match status" value="1"/>
</dbReference>
<dbReference type="PANTHER" id="PTHR43060">
    <property type="entry name" value="3-HYDROXYISOBUTYRATE DEHYDROGENASE-LIKE 1, MITOCHONDRIAL-RELATED"/>
    <property type="match status" value="1"/>
</dbReference>
<keyword evidence="3" id="KW-0520">NAD</keyword>
<dbReference type="GO" id="GO:0050661">
    <property type="term" value="F:NADP binding"/>
    <property type="evidence" value="ECO:0007669"/>
    <property type="project" value="InterPro"/>
</dbReference>
<dbReference type="PROSITE" id="PS00895">
    <property type="entry name" value="3_HYDROXYISOBUT_DH"/>
    <property type="match status" value="1"/>
</dbReference>
<feature type="domain" description="3-hydroxyisobutyrate dehydrogenase-like NAD-binding" evidence="5">
    <location>
        <begin position="168"/>
        <end position="288"/>
    </location>
</feature>
<dbReference type="Pfam" id="PF03446">
    <property type="entry name" value="NAD_binding_2"/>
    <property type="match status" value="1"/>
</dbReference>
<evidence type="ECO:0000313" key="6">
    <source>
        <dbReference type="EMBL" id="CBI02262.1"/>
    </source>
</evidence>
<dbReference type="InterPro" id="IPR002204">
    <property type="entry name" value="3-OH-isobutyrate_DH-rel_CS"/>
</dbReference>
<protein>
    <submittedName>
        <fullName evidence="6">2-hydroxy-3-oxopropionate reductase (Tartronate semialdehyde reductase) (TSAR)</fullName>
        <ecNumber evidence="6">1.1.1.60</ecNumber>
    </submittedName>
</protein>
<dbReference type="InterPro" id="IPR015815">
    <property type="entry name" value="HIBADH-related"/>
</dbReference>
<dbReference type="SUPFAM" id="SSF48179">
    <property type="entry name" value="6-phosphogluconate dehydrogenase C-terminal domain-like"/>
    <property type="match status" value="1"/>
</dbReference>